<gene>
    <name evidence="5" type="primary">ttrR</name>
    <name evidence="5" type="ORF">GCM10023338_21410</name>
</gene>
<evidence type="ECO:0000259" key="4">
    <source>
        <dbReference type="PROSITE" id="PS50110"/>
    </source>
</evidence>
<dbReference type="InterPro" id="IPR036388">
    <property type="entry name" value="WH-like_DNA-bd_sf"/>
</dbReference>
<feature type="domain" description="HTH luxR-type" evidence="3">
    <location>
        <begin position="129"/>
        <end position="194"/>
    </location>
</feature>
<protein>
    <submittedName>
        <fullName evidence="5">Tetrathionate respiration response regulator TtrR</fullName>
    </submittedName>
</protein>
<accession>A0ABP9MWH2</accession>
<dbReference type="PROSITE" id="PS00622">
    <property type="entry name" value="HTH_LUXR_1"/>
    <property type="match status" value="1"/>
</dbReference>
<dbReference type="RefSeq" id="WP_077926461.1">
    <property type="nucleotide sequence ID" value="NZ_BAABKE010000008.1"/>
</dbReference>
<dbReference type="SMART" id="SM00448">
    <property type="entry name" value="REC"/>
    <property type="match status" value="1"/>
</dbReference>
<dbReference type="Gene3D" id="1.10.10.10">
    <property type="entry name" value="Winged helix-like DNA-binding domain superfamily/Winged helix DNA-binding domain"/>
    <property type="match status" value="1"/>
</dbReference>
<dbReference type="InterPro" id="IPR001789">
    <property type="entry name" value="Sig_transdc_resp-reg_receiver"/>
</dbReference>
<dbReference type="PROSITE" id="PS50043">
    <property type="entry name" value="HTH_LUXR_2"/>
    <property type="match status" value="1"/>
</dbReference>
<dbReference type="Gene3D" id="3.40.50.2300">
    <property type="match status" value="1"/>
</dbReference>
<evidence type="ECO:0000313" key="5">
    <source>
        <dbReference type="EMBL" id="GAA5103216.1"/>
    </source>
</evidence>
<dbReference type="PRINTS" id="PR00038">
    <property type="entry name" value="HTHLUXR"/>
</dbReference>
<comment type="caution">
    <text evidence="5">The sequence shown here is derived from an EMBL/GenBank/DDBJ whole genome shotgun (WGS) entry which is preliminary data.</text>
</comment>
<dbReference type="InterPro" id="IPR011006">
    <property type="entry name" value="CheY-like_superfamily"/>
</dbReference>
<evidence type="ECO:0000313" key="6">
    <source>
        <dbReference type="Proteomes" id="UP001500631"/>
    </source>
</evidence>
<dbReference type="PANTHER" id="PTHR43214:SF44">
    <property type="entry name" value="TWO-COMPONENT RESPONSE REGULATOR"/>
    <property type="match status" value="1"/>
</dbReference>
<dbReference type="PROSITE" id="PS50110">
    <property type="entry name" value="RESPONSE_REGULATORY"/>
    <property type="match status" value="1"/>
</dbReference>
<dbReference type="SUPFAM" id="SSF52172">
    <property type="entry name" value="CheY-like"/>
    <property type="match status" value="1"/>
</dbReference>
<feature type="modified residue" description="4-aspartylphosphate" evidence="2">
    <location>
        <position position="52"/>
    </location>
</feature>
<reference evidence="6" key="1">
    <citation type="journal article" date="2019" name="Int. J. Syst. Evol. Microbiol.">
        <title>The Global Catalogue of Microorganisms (GCM) 10K type strain sequencing project: providing services to taxonomists for standard genome sequencing and annotation.</title>
        <authorList>
            <consortium name="The Broad Institute Genomics Platform"/>
            <consortium name="The Broad Institute Genome Sequencing Center for Infectious Disease"/>
            <person name="Wu L."/>
            <person name="Ma J."/>
        </authorList>
    </citation>
    <scope>NUCLEOTIDE SEQUENCE [LARGE SCALE GENOMIC DNA]</scope>
    <source>
        <strain evidence="6">JCM 18424</strain>
    </source>
</reference>
<sequence length="196" mass="22274">MKIHIVDDEIEVRESCEFLVNQLDYSLVEQWENGEQFIDGADLFEPAIAILDLRMPKMNGEIVVELLKKKGSVIAPIILTGHGELSQAVTLLKNGAVDFLEKPVSMAKLETALERAKNETEKLFYEYTIQQQFLQLSEREQQVSQLVYEGLTNREIADQLCVSVRTVEVQRSSAMKKLNVETLAEFVVKLSDLKEV</sequence>
<evidence type="ECO:0000259" key="3">
    <source>
        <dbReference type="PROSITE" id="PS50043"/>
    </source>
</evidence>
<feature type="domain" description="Response regulatory" evidence="4">
    <location>
        <begin position="2"/>
        <end position="117"/>
    </location>
</feature>
<evidence type="ECO:0000256" key="1">
    <source>
        <dbReference type="ARBA" id="ARBA00023125"/>
    </source>
</evidence>
<dbReference type="Pfam" id="PF00072">
    <property type="entry name" value="Response_reg"/>
    <property type="match status" value="1"/>
</dbReference>
<organism evidence="5 6">
    <name type="scientific">Wohlfahrtiimonas larvae</name>
    <dbReference type="NCBI Taxonomy" id="1157986"/>
    <lineage>
        <taxon>Bacteria</taxon>
        <taxon>Pseudomonadati</taxon>
        <taxon>Pseudomonadota</taxon>
        <taxon>Gammaproteobacteria</taxon>
        <taxon>Cardiobacteriales</taxon>
        <taxon>Ignatzschineriaceae</taxon>
        <taxon>Wohlfahrtiimonas</taxon>
    </lineage>
</organism>
<dbReference type="CDD" id="cd06170">
    <property type="entry name" value="LuxR_C_like"/>
    <property type="match status" value="1"/>
</dbReference>
<keyword evidence="1" id="KW-0238">DNA-binding</keyword>
<dbReference type="SMART" id="SM00421">
    <property type="entry name" value="HTH_LUXR"/>
    <property type="match status" value="1"/>
</dbReference>
<evidence type="ECO:0000256" key="2">
    <source>
        <dbReference type="PROSITE-ProRule" id="PRU00169"/>
    </source>
</evidence>
<name>A0ABP9MWH2_9GAMM</name>
<dbReference type="InterPro" id="IPR000792">
    <property type="entry name" value="Tscrpt_reg_LuxR_C"/>
</dbReference>
<proteinExistence type="predicted"/>
<keyword evidence="6" id="KW-1185">Reference proteome</keyword>
<dbReference type="InterPro" id="IPR039420">
    <property type="entry name" value="WalR-like"/>
</dbReference>
<dbReference type="PANTHER" id="PTHR43214">
    <property type="entry name" value="TWO-COMPONENT RESPONSE REGULATOR"/>
    <property type="match status" value="1"/>
</dbReference>
<dbReference type="Pfam" id="PF00196">
    <property type="entry name" value="GerE"/>
    <property type="match status" value="1"/>
</dbReference>
<dbReference type="Proteomes" id="UP001500631">
    <property type="component" value="Unassembled WGS sequence"/>
</dbReference>
<keyword evidence="2" id="KW-0597">Phosphoprotein</keyword>
<dbReference type="EMBL" id="BAABKE010000008">
    <property type="protein sequence ID" value="GAA5103216.1"/>
    <property type="molecule type" value="Genomic_DNA"/>
</dbReference>